<protein>
    <submittedName>
        <fullName evidence="2">Uncharacterized protein</fullName>
    </submittedName>
</protein>
<sequence>MSLAAAESFASFRQHHRRGYLGGGADFGNSCWGSVEERAVRGARTIRLSVRASGQLFGSTDHLPPRGVERFARYSWTGHTLLSPNQLAGTLESRNVNMEVPNNSRCSVPLGAQCECVLSRSLYPKLLEHLFTNVMMFRLALRTPQKPPAPLAYHPRMTVTAAPQGTQVPGTPSPSAPPATPRLESSNWKRCPRGSSPQHTDPAIRPMPHPDVLSYPEDASTPVDATSDERTQDHLAVRVGHSRSWGQSSRLA</sequence>
<evidence type="ECO:0000313" key="2">
    <source>
        <dbReference type="EMBL" id="RKO91480.1"/>
    </source>
</evidence>
<name>A0A4P9WK13_9FUNG</name>
<feature type="compositionally biased region" description="Basic and acidic residues" evidence="1">
    <location>
        <begin position="227"/>
        <end position="236"/>
    </location>
</feature>
<dbReference type="AlphaFoldDB" id="A0A4P9WK13"/>
<dbReference type="EMBL" id="KZ995047">
    <property type="protein sequence ID" value="RKO91480.1"/>
    <property type="molecule type" value="Genomic_DNA"/>
</dbReference>
<proteinExistence type="predicted"/>
<evidence type="ECO:0000313" key="3">
    <source>
        <dbReference type="Proteomes" id="UP000269721"/>
    </source>
</evidence>
<accession>A0A4P9WK13</accession>
<keyword evidence="3" id="KW-1185">Reference proteome</keyword>
<evidence type="ECO:0000256" key="1">
    <source>
        <dbReference type="SAM" id="MobiDB-lite"/>
    </source>
</evidence>
<dbReference type="Proteomes" id="UP000269721">
    <property type="component" value="Unassembled WGS sequence"/>
</dbReference>
<feature type="region of interest" description="Disordered" evidence="1">
    <location>
        <begin position="162"/>
        <end position="252"/>
    </location>
</feature>
<reference evidence="3" key="1">
    <citation type="journal article" date="2018" name="Nat. Microbiol.">
        <title>Leveraging single-cell genomics to expand the fungal tree of life.</title>
        <authorList>
            <person name="Ahrendt S.R."/>
            <person name="Quandt C.A."/>
            <person name="Ciobanu D."/>
            <person name="Clum A."/>
            <person name="Salamov A."/>
            <person name="Andreopoulos B."/>
            <person name="Cheng J.F."/>
            <person name="Woyke T."/>
            <person name="Pelin A."/>
            <person name="Henrissat B."/>
            <person name="Reynolds N.K."/>
            <person name="Benny G.L."/>
            <person name="Smith M.E."/>
            <person name="James T.Y."/>
            <person name="Grigoriev I.V."/>
        </authorList>
    </citation>
    <scope>NUCLEOTIDE SEQUENCE [LARGE SCALE GENOMIC DNA]</scope>
</reference>
<feature type="compositionally biased region" description="Pro residues" evidence="1">
    <location>
        <begin position="171"/>
        <end position="180"/>
    </location>
</feature>
<gene>
    <name evidence="2" type="ORF">BDK51DRAFT_32825</name>
</gene>
<organism evidence="2 3">
    <name type="scientific">Blyttiomyces helicus</name>
    <dbReference type="NCBI Taxonomy" id="388810"/>
    <lineage>
        <taxon>Eukaryota</taxon>
        <taxon>Fungi</taxon>
        <taxon>Fungi incertae sedis</taxon>
        <taxon>Chytridiomycota</taxon>
        <taxon>Chytridiomycota incertae sedis</taxon>
        <taxon>Chytridiomycetes</taxon>
        <taxon>Chytridiomycetes incertae sedis</taxon>
        <taxon>Blyttiomyces</taxon>
    </lineage>
</organism>